<evidence type="ECO:0000256" key="2">
    <source>
        <dbReference type="ARBA" id="ARBA00004496"/>
    </source>
</evidence>
<dbReference type="OrthoDB" id="10066516at2759"/>
<evidence type="ECO:0000256" key="4">
    <source>
        <dbReference type="ARBA" id="ARBA00022516"/>
    </source>
</evidence>
<keyword evidence="8" id="KW-1208">Phospholipid metabolism</keyword>
<sequence length="365" mass="39518">MAVTKENEFSLSNRQNDYYDMLSTVNNNIVIALDAMGGDFAPLSVIHGAGFFLDNLVDPGIKVFFHIYGDKEEVSPLLLKYKKVSNNSEFTHCSDNVLANDKPSFALRHRKDSSMKAAIEAVKKGKAFGVVSSGNTGALMAISRFILGTLPNIYRPAIASICPTKTKSFALLDLGANVDCNADSLFQFALMGSIFAKVALKIDNPEVALLNIGTEEVKGTDSVRGAFELLKNAPGINFKGYIEASEFLEGNIDVIVADGFVGNVMLKTAEATASTFINLIKQEVFNSWIVKMLVGILLKSKLNKALTRFNPKIRSGAMFLGLNGIIIKSHGNSDAISFAHAIKFAVNAISENLNQKIINGVSHIE</sequence>
<comment type="subcellular location">
    <subcellularLocation>
        <location evidence="2">Cytoplasm</location>
    </subcellularLocation>
</comment>
<name>A0A8X6I2S9_TRICU</name>
<dbReference type="PANTHER" id="PTHR30100">
    <property type="entry name" value="FATTY ACID/PHOSPHOLIPID SYNTHESIS PROTEIN PLSX"/>
    <property type="match status" value="1"/>
</dbReference>
<dbReference type="AlphaFoldDB" id="A0A8X6I2S9"/>
<comment type="catalytic activity">
    <reaction evidence="1">
        <text>a fatty acyl-[ACP] + phosphate = an acyl phosphate + holo-[ACP]</text>
        <dbReference type="Rhea" id="RHEA:42292"/>
        <dbReference type="Rhea" id="RHEA-COMP:9685"/>
        <dbReference type="Rhea" id="RHEA-COMP:14125"/>
        <dbReference type="ChEBI" id="CHEBI:43474"/>
        <dbReference type="ChEBI" id="CHEBI:59918"/>
        <dbReference type="ChEBI" id="CHEBI:64479"/>
        <dbReference type="ChEBI" id="CHEBI:138651"/>
        <dbReference type="EC" id="2.3.1.274"/>
    </reaction>
</comment>
<keyword evidence="7" id="KW-0594">Phospholipid biosynthesis</keyword>
<dbReference type="GO" id="GO:0005737">
    <property type="term" value="C:cytoplasm"/>
    <property type="evidence" value="ECO:0007669"/>
    <property type="project" value="UniProtKB-SubCell"/>
</dbReference>
<reference evidence="11" key="1">
    <citation type="submission" date="2020-07" db="EMBL/GenBank/DDBJ databases">
        <title>Multicomponent nature underlies the extraordinary mechanical properties of spider dragline silk.</title>
        <authorList>
            <person name="Kono N."/>
            <person name="Nakamura H."/>
            <person name="Mori M."/>
            <person name="Yoshida Y."/>
            <person name="Ohtoshi R."/>
            <person name="Malay A.D."/>
            <person name="Moran D.A.P."/>
            <person name="Tomita M."/>
            <person name="Numata K."/>
            <person name="Arakawa K."/>
        </authorList>
    </citation>
    <scope>NUCLEOTIDE SEQUENCE</scope>
</reference>
<evidence type="ECO:0000313" key="11">
    <source>
        <dbReference type="EMBL" id="GFR14389.1"/>
    </source>
</evidence>
<dbReference type="EC" id="2.3.1.274" evidence="9"/>
<evidence type="ECO:0000256" key="6">
    <source>
        <dbReference type="ARBA" id="ARBA00023098"/>
    </source>
</evidence>
<dbReference type="GO" id="GO:0043811">
    <property type="term" value="F:phosphate:acyl-[acyl carrier protein] acyltransferase activity"/>
    <property type="evidence" value="ECO:0007669"/>
    <property type="project" value="UniProtKB-EC"/>
</dbReference>
<dbReference type="Pfam" id="PF02504">
    <property type="entry name" value="FA_synthesis"/>
    <property type="match status" value="1"/>
</dbReference>
<dbReference type="InterPro" id="IPR012281">
    <property type="entry name" value="Phospholipid_synth_PlsX-like"/>
</dbReference>
<comment type="caution">
    <text evidence="11">The sequence shown here is derived from an EMBL/GenBank/DDBJ whole genome shotgun (WGS) entry which is preliminary data.</text>
</comment>
<evidence type="ECO:0000256" key="8">
    <source>
        <dbReference type="ARBA" id="ARBA00023264"/>
    </source>
</evidence>
<dbReference type="PIRSF" id="PIRSF002465">
    <property type="entry name" value="Phsphlp_syn_PlsX"/>
    <property type="match status" value="1"/>
</dbReference>
<dbReference type="PANTHER" id="PTHR30100:SF1">
    <property type="entry name" value="PHOSPHATE ACYLTRANSFERASE"/>
    <property type="match status" value="1"/>
</dbReference>
<accession>A0A8X6I2S9</accession>
<evidence type="ECO:0000256" key="5">
    <source>
        <dbReference type="ARBA" id="ARBA00022679"/>
    </source>
</evidence>
<keyword evidence="11" id="KW-0012">Acyltransferase</keyword>
<dbReference type="SUPFAM" id="SSF53659">
    <property type="entry name" value="Isocitrate/Isopropylmalate dehydrogenase-like"/>
    <property type="match status" value="1"/>
</dbReference>
<dbReference type="Proteomes" id="UP000887116">
    <property type="component" value="Unassembled WGS sequence"/>
</dbReference>
<proteinExistence type="inferred from homology"/>
<evidence type="ECO:0000256" key="10">
    <source>
        <dbReference type="ARBA" id="ARBA00046608"/>
    </source>
</evidence>
<gene>
    <name evidence="11" type="primary">plsX</name>
    <name evidence="11" type="ORF">TNCT_544001</name>
</gene>
<protein>
    <recommendedName>
        <fullName evidence="9">phosphate acyltransferase</fullName>
        <ecNumber evidence="9">2.3.1.274</ecNumber>
    </recommendedName>
</protein>
<keyword evidence="5" id="KW-0808">Transferase</keyword>
<dbReference type="InterPro" id="IPR003664">
    <property type="entry name" value="FA_synthesis"/>
</dbReference>
<evidence type="ECO:0000313" key="12">
    <source>
        <dbReference type="Proteomes" id="UP000887116"/>
    </source>
</evidence>
<evidence type="ECO:0000256" key="1">
    <source>
        <dbReference type="ARBA" id="ARBA00001232"/>
    </source>
</evidence>
<organism evidence="11 12">
    <name type="scientific">Trichonephila clavata</name>
    <name type="common">Joro spider</name>
    <name type="synonym">Nephila clavata</name>
    <dbReference type="NCBI Taxonomy" id="2740835"/>
    <lineage>
        <taxon>Eukaryota</taxon>
        <taxon>Metazoa</taxon>
        <taxon>Ecdysozoa</taxon>
        <taxon>Arthropoda</taxon>
        <taxon>Chelicerata</taxon>
        <taxon>Arachnida</taxon>
        <taxon>Araneae</taxon>
        <taxon>Araneomorphae</taxon>
        <taxon>Entelegynae</taxon>
        <taxon>Araneoidea</taxon>
        <taxon>Nephilidae</taxon>
        <taxon>Trichonephila</taxon>
    </lineage>
</organism>
<dbReference type="GO" id="GO:0006633">
    <property type="term" value="P:fatty acid biosynthetic process"/>
    <property type="evidence" value="ECO:0007669"/>
    <property type="project" value="InterPro"/>
</dbReference>
<keyword evidence="6" id="KW-0443">Lipid metabolism</keyword>
<evidence type="ECO:0000256" key="7">
    <source>
        <dbReference type="ARBA" id="ARBA00023209"/>
    </source>
</evidence>
<dbReference type="Gene3D" id="3.40.718.10">
    <property type="entry name" value="Isopropylmalate Dehydrogenase"/>
    <property type="match status" value="1"/>
</dbReference>
<dbReference type="HAMAP" id="MF_00019">
    <property type="entry name" value="PlsX"/>
    <property type="match status" value="1"/>
</dbReference>
<evidence type="ECO:0000256" key="9">
    <source>
        <dbReference type="ARBA" id="ARBA00024069"/>
    </source>
</evidence>
<dbReference type="NCBIfam" id="TIGR00182">
    <property type="entry name" value="plsX"/>
    <property type="match status" value="1"/>
</dbReference>
<dbReference type="EMBL" id="BMAO01017252">
    <property type="protein sequence ID" value="GFR14389.1"/>
    <property type="molecule type" value="Genomic_DNA"/>
</dbReference>
<dbReference type="GO" id="GO:0008654">
    <property type="term" value="P:phospholipid biosynthetic process"/>
    <property type="evidence" value="ECO:0007669"/>
    <property type="project" value="UniProtKB-KW"/>
</dbReference>
<comment type="subunit">
    <text evidence="10">Homodimer. Probably interacts with PlsY.</text>
</comment>
<keyword evidence="12" id="KW-1185">Reference proteome</keyword>
<keyword evidence="4" id="KW-0444">Lipid biosynthesis</keyword>
<evidence type="ECO:0000256" key="3">
    <source>
        <dbReference type="ARBA" id="ARBA00022490"/>
    </source>
</evidence>
<keyword evidence="3" id="KW-0963">Cytoplasm</keyword>